<name>A0A8J3VK27_9ACTN</name>
<sequence>MRRISVAQRRARLGLRHRLAAHASSPLEVAQSMVALHATDPATVFLSIYARQPEVTVAAIESALYDERSLLRLHGMRRTLFVAPVELASAIAHSCVKTFVAQSRRTYVQLLAEAGVGDEAWLAELQAAAEAALAKRGKATAAQISTEEPRLLTRIRLAAGKSYESTTTITAWVLFLLAAEGRIARGRPSGSWTSSQWTWSPMDAWLPGGLPELSPAQARAELAKAWLGAFGPATMADLKWWTGWTAAHTREALTASGAIEVDLDGVTGLVLAEDVDPVGEQPPWVALLPALDPTPMGWAQRHWYLGEHAAAVFDNTGNAGPTVWCDGRVVGGWAQLPTGEVAYRLLEDVGAEAVAALDGAADRLQRWLAGVRLSPRARRRSLLEKQLLS</sequence>
<dbReference type="EMBL" id="BONY01000065">
    <property type="protein sequence ID" value="GIH09325.1"/>
    <property type="molecule type" value="Genomic_DNA"/>
</dbReference>
<evidence type="ECO:0008006" key="3">
    <source>
        <dbReference type="Google" id="ProtNLM"/>
    </source>
</evidence>
<organism evidence="1 2">
    <name type="scientific">Rhizocola hellebori</name>
    <dbReference type="NCBI Taxonomy" id="1392758"/>
    <lineage>
        <taxon>Bacteria</taxon>
        <taxon>Bacillati</taxon>
        <taxon>Actinomycetota</taxon>
        <taxon>Actinomycetes</taxon>
        <taxon>Micromonosporales</taxon>
        <taxon>Micromonosporaceae</taxon>
        <taxon>Rhizocola</taxon>
    </lineage>
</organism>
<dbReference type="Proteomes" id="UP000612899">
    <property type="component" value="Unassembled WGS sequence"/>
</dbReference>
<dbReference type="Pfam" id="PF06224">
    <property type="entry name" value="AlkZ-like"/>
    <property type="match status" value="1"/>
</dbReference>
<dbReference type="RefSeq" id="WP_203913054.1">
    <property type="nucleotide sequence ID" value="NZ_BONY01000065.1"/>
</dbReference>
<evidence type="ECO:0000313" key="2">
    <source>
        <dbReference type="Proteomes" id="UP000612899"/>
    </source>
</evidence>
<protein>
    <recommendedName>
        <fullName evidence="3">Winged helix DNA-binding domain-containing protein</fullName>
    </recommendedName>
</protein>
<gene>
    <name evidence="1" type="ORF">Rhe02_73920</name>
</gene>
<accession>A0A8J3VK27</accession>
<proteinExistence type="predicted"/>
<dbReference type="InterPro" id="IPR009351">
    <property type="entry name" value="AlkZ-like"/>
</dbReference>
<comment type="caution">
    <text evidence="1">The sequence shown here is derived from an EMBL/GenBank/DDBJ whole genome shotgun (WGS) entry which is preliminary data.</text>
</comment>
<reference evidence="1" key="1">
    <citation type="submission" date="2021-01" db="EMBL/GenBank/DDBJ databases">
        <title>Whole genome shotgun sequence of Rhizocola hellebori NBRC 109834.</title>
        <authorList>
            <person name="Komaki H."/>
            <person name="Tamura T."/>
        </authorList>
    </citation>
    <scope>NUCLEOTIDE SEQUENCE</scope>
    <source>
        <strain evidence="1">NBRC 109834</strain>
    </source>
</reference>
<dbReference type="PANTHER" id="PTHR38479:SF2">
    <property type="entry name" value="WINGED HELIX DNA-BINDING DOMAIN-CONTAINING PROTEIN"/>
    <property type="match status" value="1"/>
</dbReference>
<dbReference type="AlphaFoldDB" id="A0A8J3VK27"/>
<evidence type="ECO:0000313" key="1">
    <source>
        <dbReference type="EMBL" id="GIH09325.1"/>
    </source>
</evidence>
<dbReference type="PANTHER" id="PTHR38479">
    <property type="entry name" value="LMO0824 PROTEIN"/>
    <property type="match status" value="1"/>
</dbReference>
<keyword evidence="2" id="KW-1185">Reference proteome</keyword>